<evidence type="ECO:0000313" key="2">
    <source>
        <dbReference type="Proteomes" id="UP000183810"/>
    </source>
</evidence>
<gene>
    <name evidence="1" type="ORF">BOX37_00170</name>
</gene>
<sequence>MAAFIAAEDELLNRAVYPLNWPHEAPDRPFSTDDAHRAMQRHAGCPANACARKRAAQKVLVDAGHVVPDPRNSRNLG</sequence>
<dbReference type="AlphaFoldDB" id="A0A1J0VKW6"/>
<name>A0A1J0VKW6_9NOCA</name>
<keyword evidence="2" id="KW-1185">Reference proteome</keyword>
<organism evidence="1 2">
    <name type="scientific">Nocardia mangyaensis</name>
    <dbReference type="NCBI Taxonomy" id="2213200"/>
    <lineage>
        <taxon>Bacteria</taxon>
        <taxon>Bacillati</taxon>
        <taxon>Actinomycetota</taxon>
        <taxon>Actinomycetes</taxon>
        <taxon>Mycobacteriales</taxon>
        <taxon>Nocardiaceae</taxon>
        <taxon>Nocardia</taxon>
    </lineage>
</organism>
<accession>A0A1J0VKW6</accession>
<dbReference type="KEGG" id="nsl:BOX37_00170"/>
<dbReference type="EMBL" id="CP018082">
    <property type="protein sequence ID" value="APE32658.1"/>
    <property type="molecule type" value="Genomic_DNA"/>
</dbReference>
<protein>
    <submittedName>
        <fullName evidence="1">Uncharacterized protein</fullName>
    </submittedName>
</protein>
<dbReference type="Proteomes" id="UP000183810">
    <property type="component" value="Chromosome"/>
</dbReference>
<proteinExistence type="predicted"/>
<evidence type="ECO:0000313" key="1">
    <source>
        <dbReference type="EMBL" id="APE32658.1"/>
    </source>
</evidence>
<reference evidence="1" key="1">
    <citation type="submission" date="2016-11" db="EMBL/GenBank/DDBJ databases">
        <authorList>
            <person name="Jaros S."/>
            <person name="Januszkiewicz K."/>
            <person name="Wedrychowicz H."/>
        </authorList>
    </citation>
    <scope>NUCLEOTIDE SEQUENCE [LARGE SCALE GENOMIC DNA]</scope>
    <source>
        <strain evidence="1">Y48</strain>
    </source>
</reference>